<dbReference type="PANTHER" id="PTHR45947">
    <property type="entry name" value="SULFOQUINOVOSYL TRANSFERASE SQD2"/>
    <property type="match status" value="1"/>
</dbReference>
<protein>
    <submittedName>
        <fullName evidence="2">Glycosyltransferase involved in cell wall biosynthesis</fullName>
    </submittedName>
</protein>
<feature type="domain" description="Glycosyl transferase family 1" evidence="1">
    <location>
        <begin position="190"/>
        <end position="349"/>
    </location>
</feature>
<dbReference type="RefSeq" id="WP_184343412.1">
    <property type="nucleotide sequence ID" value="NZ_JACHIG010000013.1"/>
</dbReference>
<proteinExistence type="predicted"/>
<keyword evidence="2" id="KW-0808">Transferase</keyword>
<dbReference type="PANTHER" id="PTHR45947:SF3">
    <property type="entry name" value="SULFOQUINOVOSYL TRANSFERASE SQD2"/>
    <property type="match status" value="1"/>
</dbReference>
<dbReference type="InterPro" id="IPR001296">
    <property type="entry name" value="Glyco_trans_1"/>
</dbReference>
<dbReference type="Gene3D" id="3.40.50.2000">
    <property type="entry name" value="Glycogen Phosphorylase B"/>
    <property type="match status" value="2"/>
</dbReference>
<name>A0A7W8DM58_9BACT</name>
<gene>
    <name evidence="2" type="ORF">HNQ65_004636</name>
</gene>
<keyword evidence="3" id="KW-1185">Reference proteome</keyword>
<reference evidence="2 3" key="1">
    <citation type="submission" date="2020-08" db="EMBL/GenBank/DDBJ databases">
        <title>Genomic Encyclopedia of Type Strains, Phase IV (KMG-IV): sequencing the most valuable type-strain genomes for metagenomic binning, comparative biology and taxonomic classification.</title>
        <authorList>
            <person name="Goeker M."/>
        </authorList>
    </citation>
    <scope>NUCLEOTIDE SEQUENCE [LARGE SCALE GENOMIC DNA]</scope>
    <source>
        <strain evidence="2 3">DSM 12252</strain>
    </source>
</reference>
<dbReference type="AlphaFoldDB" id="A0A7W8DM58"/>
<dbReference type="GO" id="GO:0016757">
    <property type="term" value="F:glycosyltransferase activity"/>
    <property type="evidence" value="ECO:0007669"/>
    <property type="project" value="InterPro"/>
</dbReference>
<comment type="caution">
    <text evidence="2">The sequence shown here is derived from an EMBL/GenBank/DDBJ whole genome shotgun (WGS) entry which is preliminary data.</text>
</comment>
<sequence length="371" mass="41858">MKLLIIDPNVSVSSPSMRGVVLALPFLVQRGWSIEVWCWECDEGLPVDRVVKLPRVGNVPALGLHVFGWWAQRRHRQLGRVADVVMSISPYEPNCDACLVQFSPFDWERRQRVLGMESMRDVYERAVNALGLWVARRFFRRTTARVVMAVSEAVANDLREENAALNVRLLPNSYDPRRFHAGVRDAFRGETRRRLGYEEAQRVFVFASTGHYRRKGFFLAVEAMKELRVKHPEARLLVVGGTPARLAALKKELGEECEWISYTGMVTDVERYFAAADAFLFPSYSEAFALVEVEAAACGLPLFLTPHHGAEMILEEGGNGRQIPFDAKGAANVLAEFLDGSWKPQKAMMKHAIDSETYAVRLDEMLKEAAA</sequence>
<evidence type="ECO:0000313" key="3">
    <source>
        <dbReference type="Proteomes" id="UP000590740"/>
    </source>
</evidence>
<organism evidence="2 3">
    <name type="scientific">Prosthecobacter vanneervenii</name>
    <dbReference type="NCBI Taxonomy" id="48466"/>
    <lineage>
        <taxon>Bacteria</taxon>
        <taxon>Pseudomonadati</taxon>
        <taxon>Verrucomicrobiota</taxon>
        <taxon>Verrucomicrobiia</taxon>
        <taxon>Verrucomicrobiales</taxon>
        <taxon>Verrucomicrobiaceae</taxon>
        <taxon>Prosthecobacter</taxon>
    </lineage>
</organism>
<dbReference type="Pfam" id="PF00534">
    <property type="entry name" value="Glycos_transf_1"/>
    <property type="match status" value="1"/>
</dbReference>
<evidence type="ECO:0000259" key="1">
    <source>
        <dbReference type="Pfam" id="PF00534"/>
    </source>
</evidence>
<accession>A0A7W8DM58</accession>
<dbReference type="InterPro" id="IPR050194">
    <property type="entry name" value="Glycosyltransferase_grp1"/>
</dbReference>
<dbReference type="EMBL" id="JACHIG010000013">
    <property type="protein sequence ID" value="MBB5035028.1"/>
    <property type="molecule type" value="Genomic_DNA"/>
</dbReference>
<dbReference type="CDD" id="cd03801">
    <property type="entry name" value="GT4_PimA-like"/>
    <property type="match status" value="1"/>
</dbReference>
<dbReference type="Proteomes" id="UP000590740">
    <property type="component" value="Unassembled WGS sequence"/>
</dbReference>
<dbReference type="SUPFAM" id="SSF53756">
    <property type="entry name" value="UDP-Glycosyltransferase/glycogen phosphorylase"/>
    <property type="match status" value="1"/>
</dbReference>
<evidence type="ECO:0000313" key="2">
    <source>
        <dbReference type="EMBL" id="MBB5035028.1"/>
    </source>
</evidence>